<keyword evidence="3" id="KW-1185">Reference proteome</keyword>
<dbReference type="SUPFAM" id="SSF47781">
    <property type="entry name" value="RuvA domain 2-like"/>
    <property type="match status" value="1"/>
</dbReference>
<feature type="compositionally biased region" description="Pro residues" evidence="1">
    <location>
        <begin position="315"/>
        <end position="329"/>
    </location>
</feature>
<dbReference type="Proteomes" id="UP000250434">
    <property type="component" value="Chromosome"/>
</dbReference>
<feature type="compositionally biased region" description="Pro residues" evidence="1">
    <location>
        <begin position="351"/>
        <end position="362"/>
    </location>
</feature>
<evidence type="ECO:0000313" key="2">
    <source>
        <dbReference type="EMBL" id="AXB47873.1"/>
    </source>
</evidence>
<evidence type="ECO:0008006" key="4">
    <source>
        <dbReference type="Google" id="ProtNLM"/>
    </source>
</evidence>
<organism evidence="2 3">
    <name type="scientific">Amycolatopsis albispora</name>
    <dbReference type="NCBI Taxonomy" id="1804986"/>
    <lineage>
        <taxon>Bacteria</taxon>
        <taxon>Bacillati</taxon>
        <taxon>Actinomycetota</taxon>
        <taxon>Actinomycetes</taxon>
        <taxon>Pseudonocardiales</taxon>
        <taxon>Pseudonocardiaceae</taxon>
        <taxon>Amycolatopsis</taxon>
    </lineage>
</organism>
<feature type="compositionally biased region" description="Low complexity" evidence="1">
    <location>
        <begin position="336"/>
        <end position="350"/>
    </location>
</feature>
<dbReference type="EMBL" id="CP015163">
    <property type="protein sequence ID" value="AXB47873.1"/>
    <property type="molecule type" value="Genomic_DNA"/>
</dbReference>
<dbReference type="KEGG" id="aab:A4R43_39990"/>
<dbReference type="RefSeq" id="WP_236808583.1">
    <property type="nucleotide sequence ID" value="NZ_CP015163.1"/>
</dbReference>
<evidence type="ECO:0000313" key="3">
    <source>
        <dbReference type="Proteomes" id="UP000250434"/>
    </source>
</evidence>
<protein>
    <recommendedName>
        <fullName evidence="4">Helix-hairpin-helix domain-containing protein</fullName>
    </recommendedName>
</protein>
<accession>A0A344LIJ9</accession>
<dbReference type="InterPro" id="IPR010994">
    <property type="entry name" value="RuvA_2-like"/>
</dbReference>
<reference evidence="2 3" key="1">
    <citation type="submission" date="2016-04" db="EMBL/GenBank/DDBJ databases">
        <title>Complete genome sequence and analysis of deep-sea sediment isolate, Amycolatopsis sp. WP1.</title>
        <authorList>
            <person name="Wang H."/>
            <person name="Chen S."/>
            <person name="Wu Q."/>
        </authorList>
    </citation>
    <scope>NUCLEOTIDE SEQUENCE [LARGE SCALE GENOMIC DNA]</scope>
    <source>
        <strain evidence="2 3">WP1</strain>
    </source>
</reference>
<dbReference type="AlphaFoldDB" id="A0A344LIJ9"/>
<evidence type="ECO:0000256" key="1">
    <source>
        <dbReference type="SAM" id="MobiDB-lite"/>
    </source>
</evidence>
<sequence>MTERRIGLIEFGKALNDSVSVPGLGELPGGQVSAGRATRGARARLIRNDRVLADNLRLGIMVRKKFFSSEVEPVSEVGFLKDIFVVVGRRDLGNGDALELYSDEEAPPDTSRQVGQAQVHAPYFDEITGVRLQVQQRGGVLRDGALVGLVRGGRGGGQPMRVLKLFGPAGPVPELPAGQHGTVLLGFQCEVQPMAGDALVAFDEPELEYLEHREGVAVTHGVNHLPDGTVVAAVEVPDVLKGNRLSVGSLVRVLRPAGTTFNERSTVVATGVRITSLAQHNMAVPVASGTGVFTVGLSRTDLREGDTIEAHIPAPGTPGAPPVLAPPPTLGGGPMTGPTPMGAAPMGAMPPGFPPPTGPQPTGPALTGPQPIGPAVTGPQAAGPGVTGPQPTGAAVSGPQATGAALTGGAPGSSGQLTDLNTAPPPDLARLPGMTPQRVAAAVELRRRQGGFADVEAFGVAVGLQPHEIVRLRARATTSRIQHHNTGVRQLDI</sequence>
<gene>
    <name evidence="2" type="ORF">A4R43_39990</name>
</gene>
<dbReference type="Pfam" id="PF12836">
    <property type="entry name" value="HHH_3"/>
    <property type="match status" value="1"/>
</dbReference>
<proteinExistence type="predicted"/>
<feature type="compositionally biased region" description="Low complexity" evidence="1">
    <location>
        <begin position="398"/>
        <end position="408"/>
    </location>
</feature>
<name>A0A344LIJ9_9PSEU</name>
<feature type="region of interest" description="Disordered" evidence="1">
    <location>
        <begin position="311"/>
        <end position="430"/>
    </location>
</feature>